<organism evidence="2 3">
    <name type="scientific">Pseudothauera rhizosphaerae</name>
    <dbReference type="NCBI Taxonomy" id="2565932"/>
    <lineage>
        <taxon>Bacteria</taxon>
        <taxon>Pseudomonadati</taxon>
        <taxon>Pseudomonadota</taxon>
        <taxon>Betaproteobacteria</taxon>
        <taxon>Rhodocyclales</taxon>
        <taxon>Zoogloeaceae</taxon>
        <taxon>Pseudothauera</taxon>
    </lineage>
</organism>
<proteinExistence type="predicted"/>
<evidence type="ECO:0000313" key="3">
    <source>
        <dbReference type="Proteomes" id="UP000307956"/>
    </source>
</evidence>
<dbReference type="InterPro" id="IPR018958">
    <property type="entry name" value="Knr4/Smi1-like_dom"/>
</dbReference>
<dbReference type="EMBL" id="SSOD01000013">
    <property type="protein sequence ID" value="THF59461.1"/>
    <property type="molecule type" value="Genomic_DNA"/>
</dbReference>
<dbReference type="RefSeq" id="WP_136385976.1">
    <property type="nucleotide sequence ID" value="NZ_SSOD01000013.1"/>
</dbReference>
<gene>
    <name evidence="2" type="ORF">E6O51_15845</name>
</gene>
<dbReference type="OrthoDB" id="9789567at2"/>
<feature type="domain" description="Knr4/Smi1-like" evidence="1">
    <location>
        <begin position="30"/>
        <end position="148"/>
    </location>
</feature>
<protein>
    <submittedName>
        <fullName evidence="2">SMI1/KNR4 family protein</fullName>
    </submittedName>
</protein>
<evidence type="ECO:0000313" key="2">
    <source>
        <dbReference type="EMBL" id="THF59461.1"/>
    </source>
</evidence>
<comment type="caution">
    <text evidence="2">The sequence shown here is derived from an EMBL/GenBank/DDBJ whole genome shotgun (WGS) entry which is preliminary data.</text>
</comment>
<dbReference type="SUPFAM" id="SSF160631">
    <property type="entry name" value="SMI1/KNR4-like"/>
    <property type="match status" value="1"/>
</dbReference>
<dbReference type="Pfam" id="PF09346">
    <property type="entry name" value="SMI1_KNR4"/>
    <property type="match status" value="1"/>
</dbReference>
<name>A0A4S4AMC8_9RHOO</name>
<keyword evidence="3" id="KW-1185">Reference proteome</keyword>
<dbReference type="Proteomes" id="UP000307956">
    <property type="component" value="Unassembled WGS sequence"/>
</dbReference>
<accession>A0A4S4AMC8</accession>
<dbReference type="InterPro" id="IPR037883">
    <property type="entry name" value="Knr4/Smi1-like_sf"/>
</dbReference>
<sequence length="162" mass="18605">MYEFMRHLKRDPESNKIIGLHENFFLPVGLSEINEAENSLNIAFPAELRQFYMEVGWGQLQTGNSGAVADYNYIASPREIVAIIDGASEWLMPYSQIEAQTLPFLQRDVDLFLCLHPNSDNPNAVYWMWGEKMSNGGRICDSLVGFFRRLVDDPNWFNLPNP</sequence>
<evidence type="ECO:0000259" key="1">
    <source>
        <dbReference type="Pfam" id="PF09346"/>
    </source>
</evidence>
<dbReference type="AlphaFoldDB" id="A0A4S4AMC8"/>
<reference evidence="2 3" key="1">
    <citation type="submission" date="2019-04" db="EMBL/GenBank/DDBJ databases">
        <title>Azoarcus rhizosphaerae sp. nov. isolated from rhizosphere of Ficus religiosa.</title>
        <authorList>
            <person name="Lin S.-Y."/>
            <person name="Hameed A."/>
            <person name="Hsu Y.-H."/>
            <person name="Young C.-C."/>
        </authorList>
    </citation>
    <scope>NUCLEOTIDE SEQUENCE [LARGE SCALE GENOMIC DNA]</scope>
    <source>
        <strain evidence="2 3">CC-YHH848</strain>
    </source>
</reference>
<dbReference type="Gene3D" id="3.40.1580.10">
    <property type="entry name" value="SMI1/KNR4-like"/>
    <property type="match status" value="1"/>
</dbReference>